<dbReference type="InterPro" id="IPR019821">
    <property type="entry name" value="Kinesin_motor_CS"/>
</dbReference>
<dbReference type="PROSITE" id="PS50067">
    <property type="entry name" value="KINESIN_MOTOR_2"/>
    <property type="match status" value="1"/>
</dbReference>
<dbReference type="InterPro" id="IPR027417">
    <property type="entry name" value="P-loop_NTPase"/>
</dbReference>
<feature type="region of interest" description="Disordered" evidence="8">
    <location>
        <begin position="163"/>
        <end position="229"/>
    </location>
</feature>
<keyword evidence="5 7" id="KW-0175">Coiled coil</keyword>
<feature type="compositionally biased region" description="Low complexity" evidence="8">
    <location>
        <begin position="206"/>
        <end position="215"/>
    </location>
</feature>
<keyword evidence="2" id="KW-0963">Cytoplasm</keyword>
<dbReference type="GO" id="GO:0007052">
    <property type="term" value="P:mitotic spindle organization"/>
    <property type="evidence" value="ECO:0007669"/>
    <property type="project" value="TreeGrafter"/>
</dbReference>
<dbReference type="PROSITE" id="PS00411">
    <property type="entry name" value="KINESIN_MOTOR_1"/>
    <property type="match status" value="1"/>
</dbReference>
<dbReference type="GO" id="GO:0007018">
    <property type="term" value="P:microtubule-based movement"/>
    <property type="evidence" value="ECO:0007669"/>
    <property type="project" value="InterPro"/>
</dbReference>
<feature type="region of interest" description="Disordered" evidence="8">
    <location>
        <begin position="1"/>
        <end position="36"/>
    </location>
</feature>
<dbReference type="GO" id="GO:0051231">
    <property type="term" value="P:spindle elongation"/>
    <property type="evidence" value="ECO:0007669"/>
    <property type="project" value="TreeGrafter"/>
</dbReference>
<keyword evidence="11" id="KW-1185">Reference proteome</keyword>
<dbReference type="GO" id="GO:0005875">
    <property type="term" value="C:microtubule associated complex"/>
    <property type="evidence" value="ECO:0007669"/>
    <property type="project" value="TreeGrafter"/>
</dbReference>
<evidence type="ECO:0000256" key="7">
    <source>
        <dbReference type="SAM" id="Coils"/>
    </source>
</evidence>
<accession>A0A8H7BI27</accession>
<evidence type="ECO:0000259" key="9">
    <source>
        <dbReference type="PROSITE" id="PS50067"/>
    </source>
</evidence>
<dbReference type="InterPro" id="IPR027640">
    <property type="entry name" value="Kinesin-like_fam"/>
</dbReference>
<dbReference type="InterPro" id="IPR036961">
    <property type="entry name" value="Kinesin_motor_dom_sf"/>
</dbReference>
<feature type="region of interest" description="Disordered" evidence="8">
    <location>
        <begin position="1548"/>
        <end position="1636"/>
    </location>
</feature>
<dbReference type="PRINTS" id="PR00380">
    <property type="entry name" value="KINESINHEAVY"/>
</dbReference>
<feature type="compositionally biased region" description="Basic and acidic residues" evidence="8">
    <location>
        <begin position="331"/>
        <end position="343"/>
    </location>
</feature>
<feature type="coiled-coil region" evidence="7">
    <location>
        <begin position="662"/>
        <end position="724"/>
    </location>
</feature>
<feature type="coiled-coil region" evidence="7">
    <location>
        <begin position="1336"/>
        <end position="1411"/>
    </location>
</feature>
<gene>
    <name evidence="10" type="ORF">EC973_002687</name>
</gene>
<evidence type="ECO:0000256" key="1">
    <source>
        <dbReference type="ARBA" id="ARBA00004496"/>
    </source>
</evidence>
<feature type="coiled-coil region" evidence="7">
    <location>
        <begin position="837"/>
        <end position="945"/>
    </location>
</feature>
<feature type="domain" description="Kinesin motor" evidence="9">
    <location>
        <begin position="39"/>
        <end position="499"/>
    </location>
</feature>
<dbReference type="GO" id="GO:0005737">
    <property type="term" value="C:cytoplasm"/>
    <property type="evidence" value="ECO:0007669"/>
    <property type="project" value="UniProtKB-SubCell"/>
</dbReference>
<evidence type="ECO:0000313" key="11">
    <source>
        <dbReference type="Proteomes" id="UP000605846"/>
    </source>
</evidence>
<comment type="similarity">
    <text evidence="6">Belongs to the TRAFAC class myosin-kinesin ATPase superfamily. Kinesin family.</text>
</comment>
<evidence type="ECO:0000256" key="3">
    <source>
        <dbReference type="ARBA" id="ARBA00022741"/>
    </source>
</evidence>
<dbReference type="PANTHER" id="PTHR47969">
    <property type="entry name" value="CHROMOSOME-ASSOCIATED KINESIN KIF4A-RELATED"/>
    <property type="match status" value="1"/>
</dbReference>
<feature type="compositionally biased region" description="Polar residues" evidence="8">
    <location>
        <begin position="1496"/>
        <end position="1516"/>
    </location>
</feature>
<proteinExistence type="inferred from homology"/>
<dbReference type="SMART" id="SM00129">
    <property type="entry name" value="KISc"/>
    <property type="match status" value="1"/>
</dbReference>
<feature type="coiled-coil region" evidence="7">
    <location>
        <begin position="1670"/>
        <end position="1792"/>
    </location>
</feature>
<dbReference type="GO" id="GO:0008017">
    <property type="term" value="F:microtubule binding"/>
    <property type="evidence" value="ECO:0007669"/>
    <property type="project" value="InterPro"/>
</dbReference>
<protein>
    <recommendedName>
        <fullName evidence="9">Kinesin motor domain-containing protein</fullName>
    </recommendedName>
</protein>
<dbReference type="PANTHER" id="PTHR47969:SF15">
    <property type="entry name" value="CHROMOSOME-ASSOCIATED KINESIN KIF4A-RELATED"/>
    <property type="match status" value="1"/>
</dbReference>
<dbReference type="GO" id="GO:0005524">
    <property type="term" value="F:ATP binding"/>
    <property type="evidence" value="ECO:0007669"/>
    <property type="project" value="UniProtKB-UniRule"/>
</dbReference>
<comment type="subcellular location">
    <subcellularLocation>
        <location evidence="1">Cytoplasm</location>
    </subcellularLocation>
</comment>
<keyword evidence="3 6" id="KW-0547">Nucleotide-binding</keyword>
<evidence type="ECO:0000256" key="6">
    <source>
        <dbReference type="PROSITE-ProRule" id="PRU00283"/>
    </source>
</evidence>
<evidence type="ECO:0000256" key="5">
    <source>
        <dbReference type="ARBA" id="ARBA00023054"/>
    </source>
</evidence>
<evidence type="ECO:0000313" key="10">
    <source>
        <dbReference type="EMBL" id="KAF7722803.1"/>
    </source>
</evidence>
<evidence type="ECO:0000256" key="4">
    <source>
        <dbReference type="ARBA" id="ARBA00022840"/>
    </source>
</evidence>
<feature type="compositionally biased region" description="Pro residues" evidence="8">
    <location>
        <begin position="1519"/>
        <end position="1530"/>
    </location>
</feature>
<dbReference type="Pfam" id="PF00225">
    <property type="entry name" value="Kinesin"/>
    <property type="match status" value="2"/>
</dbReference>
<dbReference type="InterPro" id="IPR001752">
    <property type="entry name" value="Kinesin_motor_dom"/>
</dbReference>
<feature type="compositionally biased region" description="Basic and acidic residues" evidence="8">
    <location>
        <begin position="614"/>
        <end position="623"/>
    </location>
</feature>
<feature type="compositionally biased region" description="Polar residues" evidence="8">
    <location>
        <begin position="168"/>
        <end position="196"/>
    </location>
</feature>
<feature type="compositionally biased region" description="Polar residues" evidence="8">
    <location>
        <begin position="1581"/>
        <end position="1602"/>
    </location>
</feature>
<comment type="caution">
    <text evidence="10">The sequence shown here is derived from an EMBL/GenBank/DDBJ whole genome shotgun (WGS) entry which is preliminary data.</text>
</comment>
<feature type="region of interest" description="Disordered" evidence="8">
    <location>
        <begin position="1281"/>
        <end position="1312"/>
    </location>
</feature>
<feature type="region of interest" description="Disordered" evidence="8">
    <location>
        <begin position="614"/>
        <end position="635"/>
    </location>
</feature>
<sequence length="1799" mass="202583">MAFGSHTTTITATASSSSITASTHHANTHKDNKEPQTTAVQVALRVRPLTQQDRSQPRFSHSTESDVIKTFDNAITIVPHQKSFTFDYLFDTESTQEQVFNGVGSKLVDRFIEGYNVTILAYGQTSSGKTYTMGTAMDYDRQPDPEQEGIIPRAMSALFERLEEQRRGSSNMSRRPSFNNLQTASGLRTPRKTPSTAKLRPASMITPPRRGSSPSLPTPPPEEAAMDSKAPRYTVHVSFVEIYNEELIDLLNPVPHSERSPVTIREDTKGHIYWTGVKEVAVGSTEDVLRYLQMGTQNRATGSTDMNAKSSRSHAIFSVTLKQEKWVPSSESKKSAALHRNDSTPHPPTPSRSSMLASPLSRRSNTLNVKALVGQMERHAKSIADDDDGDWMVVNSKFHFVDLAGSERLKRTAAEGDRRKEGININAGLLALGNVISALSDPSKKSTHVPYRDSKLTRLLQDSLGGNATTLMIACVSPAEVNLTETANTIKYAHRARSIKNKAERNEAEEWMTNDSPEFLRSMIAKLKNEVRSLKGAPLSPKQNLSHFVNGNVSPSSSLSDNDHHQISTCASSSATTTITVPDVYEFDSQALVADLRRQIEELQNEVTVTRERNQHVEKELRQTRQGRPPAPYVRSMMKPAPAPVASLPSNMDFQHLVEPVIEEYEKSISGLESQLAMARAALAHSDHALAEQEAKITQYEVLHENESRQLAELKARLAESIERERLCENYVVELEERLSKSANDVVPEQQVVIAPKQIDQSTAKYISDLEAKLAAFSNQQHARDDRSLNSESTVSDQVLNDVDPSHMKCHSLEPVSADLVNEKQCNTDSLKLLDDLAQKTKRVQELSQRLAEIDGLRNELVQLRDIQAEEIARLEKALDDVKADHEACQKELIELQTSSTKTIDELTRQVTHLTTNNNAITQKLQQSQEEIRELQKHAWDQEQDTQTILRLRLHELEKVKLDLHALRQMEEKQEAIIYGLEKKMAEMEKITLSLREQLVDRDKQIQLLEMENTEKTELAENVQKEMESVLRDISHMDKEKKQLELVIQVMEDTLRRQDAKTEKISEMLADLQQQHALRGEDLEEKRSTVARLSLSLQEASDRACRSDELTKMLEEELRQARNALEEQVSHVQRLEEQQRQNEIELQKVAALEARIEELDDSLGKAQEEHKKVKIELEAKQQELDDERQALEKQVAKNAALEKTIAELENTIASERALVAAKDTSGMIAELEEKLQTLQRAKQEKQEELETRLEQVEKDLEQARKHEQDQQQAIESLESSLQAMQNQADEAASQTSKSEQAPDALASSRRKTDMSLDKLAAAMIDREGSPDQCKRISALEKKIELLEKENMVLLHSSKDSLSSDGKDMEGDILRMRLEDQERQLQEKDAALARLESRLKILQDKDEVASTQQTAKELHAQLTEKIQDPQGQQELVEKLIQLTEDNHQLMVHVDDLEAQLVLQRSQLTLETKNLELEVMKLTAANDRLEKEMEQVLPRSNSGNNTAHMVNRDSLSFTSPPQTPRVSSPPPGSAANFHYKLQRDISSSSLAKLHKSGSYRSMTMAETDDESSRRVSASSIRSDATTPRPSSASMRSRTMSNVQNLPPPSAPPSNPLPPIPTPLPPVPGTPSSPPTSPQMIPIRSVSSPVLQRQNSNASTSFSELLNGSNLTSEQYDKMLRSLQRKAHVAENDVRAHQEVISKLEAQLSRSESSVREVKKQLDVINRQKDAYSMEIQNLRSEVTQIRNQQATTSSQAAEELKRLEEQLENEKRLKEKAEKARHILENRMDELMSKKNKFMCF</sequence>
<feature type="coiled-coil region" evidence="7">
    <location>
        <begin position="1438"/>
        <end position="1490"/>
    </location>
</feature>
<dbReference type="SUPFAM" id="SSF52540">
    <property type="entry name" value="P-loop containing nucleoside triphosphate hydrolases"/>
    <property type="match status" value="1"/>
</dbReference>
<feature type="compositionally biased region" description="Polar residues" evidence="8">
    <location>
        <begin position="1281"/>
        <end position="1299"/>
    </location>
</feature>
<keyword evidence="6" id="KW-0505">Motor protein</keyword>
<feature type="compositionally biased region" description="Low complexity" evidence="8">
    <location>
        <begin position="1"/>
        <end position="25"/>
    </location>
</feature>
<feature type="binding site" evidence="6">
    <location>
        <begin position="123"/>
        <end position="130"/>
    </location>
    <ligand>
        <name>ATP</name>
        <dbReference type="ChEBI" id="CHEBI:30616"/>
    </ligand>
</feature>
<feature type="region of interest" description="Disordered" evidence="8">
    <location>
        <begin position="1496"/>
        <end position="1534"/>
    </location>
</feature>
<keyword evidence="4 6" id="KW-0067">ATP-binding</keyword>
<evidence type="ECO:0000256" key="8">
    <source>
        <dbReference type="SAM" id="MobiDB-lite"/>
    </source>
</evidence>
<feature type="compositionally biased region" description="Pro residues" evidence="8">
    <location>
        <begin position="1603"/>
        <end position="1634"/>
    </location>
</feature>
<dbReference type="Proteomes" id="UP000605846">
    <property type="component" value="Unassembled WGS sequence"/>
</dbReference>
<dbReference type="GO" id="GO:0003777">
    <property type="term" value="F:microtubule motor activity"/>
    <property type="evidence" value="ECO:0007669"/>
    <property type="project" value="InterPro"/>
</dbReference>
<dbReference type="EMBL" id="JABAYA010000176">
    <property type="protein sequence ID" value="KAF7722803.1"/>
    <property type="molecule type" value="Genomic_DNA"/>
</dbReference>
<dbReference type="Gene3D" id="3.40.850.10">
    <property type="entry name" value="Kinesin motor domain"/>
    <property type="match status" value="1"/>
</dbReference>
<feature type="region of interest" description="Disordered" evidence="8">
    <location>
        <begin position="328"/>
        <end position="361"/>
    </location>
</feature>
<name>A0A8H7BI27_9FUNG</name>
<evidence type="ECO:0000256" key="2">
    <source>
        <dbReference type="ARBA" id="ARBA00022490"/>
    </source>
</evidence>
<reference evidence="10" key="1">
    <citation type="submission" date="2020-01" db="EMBL/GenBank/DDBJ databases">
        <title>Genome Sequencing of Three Apophysomyces-Like Fungal Strains Confirms a Novel Fungal Genus in the Mucoromycota with divergent Burkholderia-like Endosymbiotic Bacteria.</title>
        <authorList>
            <person name="Stajich J.E."/>
            <person name="Macias A.M."/>
            <person name="Carter-House D."/>
            <person name="Lovett B."/>
            <person name="Kasson L.R."/>
            <person name="Berry K."/>
            <person name="Grigoriev I."/>
            <person name="Chang Y."/>
            <person name="Spatafora J."/>
            <person name="Kasson M.T."/>
        </authorList>
    </citation>
    <scope>NUCLEOTIDE SEQUENCE</scope>
    <source>
        <strain evidence="10">NRRL A-21654</strain>
    </source>
</reference>
<organism evidence="10 11">
    <name type="scientific">Apophysomyces ossiformis</name>
    <dbReference type="NCBI Taxonomy" id="679940"/>
    <lineage>
        <taxon>Eukaryota</taxon>
        <taxon>Fungi</taxon>
        <taxon>Fungi incertae sedis</taxon>
        <taxon>Mucoromycota</taxon>
        <taxon>Mucoromycotina</taxon>
        <taxon>Mucoromycetes</taxon>
        <taxon>Mucorales</taxon>
        <taxon>Mucorineae</taxon>
        <taxon>Mucoraceae</taxon>
        <taxon>Apophysomyces</taxon>
    </lineage>
</organism>
<dbReference type="OrthoDB" id="3176171at2759"/>